<dbReference type="Pfam" id="PF00270">
    <property type="entry name" value="DEAD"/>
    <property type="match status" value="1"/>
</dbReference>
<dbReference type="InterPro" id="IPR001650">
    <property type="entry name" value="Helicase_C-like"/>
</dbReference>
<protein>
    <recommendedName>
        <fullName evidence="1">RNA helicase</fullName>
        <ecNumber evidence="1">3.6.4.13</ecNumber>
    </recommendedName>
</protein>
<feature type="domain" description="DEAD-box RNA helicase Q" evidence="10">
    <location>
        <begin position="18"/>
        <end position="46"/>
    </location>
</feature>
<dbReference type="EMBL" id="MN739733">
    <property type="protein sequence ID" value="QHT23623.1"/>
    <property type="molecule type" value="Genomic_DNA"/>
</dbReference>
<evidence type="ECO:0000256" key="6">
    <source>
        <dbReference type="ARBA" id="ARBA00022884"/>
    </source>
</evidence>
<dbReference type="EC" id="3.6.4.13" evidence="1"/>
<dbReference type="FunFam" id="3.40.50.300:FF:000849">
    <property type="entry name" value="ATP-dependent RNA helicase DBP5"/>
    <property type="match status" value="1"/>
</dbReference>
<evidence type="ECO:0000256" key="5">
    <source>
        <dbReference type="ARBA" id="ARBA00022840"/>
    </source>
</evidence>
<dbReference type="PROSITE" id="PS51195">
    <property type="entry name" value="Q_MOTIF"/>
    <property type="match status" value="1"/>
</dbReference>
<dbReference type="SMART" id="SM00490">
    <property type="entry name" value="HELICc"/>
    <property type="match status" value="1"/>
</dbReference>
<dbReference type="InterPro" id="IPR027417">
    <property type="entry name" value="P-loop_NTPase"/>
</dbReference>
<dbReference type="GO" id="GO:0016787">
    <property type="term" value="F:hydrolase activity"/>
    <property type="evidence" value="ECO:0007669"/>
    <property type="project" value="UniProtKB-KW"/>
</dbReference>
<feature type="domain" description="Helicase ATP-binding" evidence="8">
    <location>
        <begin position="49"/>
        <end position="221"/>
    </location>
</feature>
<evidence type="ECO:0000256" key="4">
    <source>
        <dbReference type="ARBA" id="ARBA00022806"/>
    </source>
</evidence>
<dbReference type="GO" id="GO:0003724">
    <property type="term" value="F:RNA helicase activity"/>
    <property type="evidence" value="ECO:0007669"/>
    <property type="project" value="UniProtKB-EC"/>
</dbReference>
<evidence type="ECO:0000259" key="9">
    <source>
        <dbReference type="PROSITE" id="PS51194"/>
    </source>
</evidence>
<dbReference type="PROSITE" id="PS51194">
    <property type="entry name" value="HELICASE_CTER"/>
    <property type="match status" value="1"/>
</dbReference>
<keyword evidence="5" id="KW-0067">ATP-binding</keyword>
<dbReference type="InterPro" id="IPR011545">
    <property type="entry name" value="DEAD/DEAH_box_helicase_dom"/>
</dbReference>
<reference evidence="11" key="1">
    <citation type="journal article" date="2020" name="Nature">
        <title>Giant virus diversity and host interactions through global metagenomics.</title>
        <authorList>
            <person name="Schulz F."/>
            <person name="Roux S."/>
            <person name="Paez-Espino D."/>
            <person name="Jungbluth S."/>
            <person name="Walsh D.A."/>
            <person name="Denef V.J."/>
            <person name="McMahon K.D."/>
            <person name="Konstantinidis K.T."/>
            <person name="Eloe-Fadrosh E.A."/>
            <person name="Kyrpides N.C."/>
            <person name="Woyke T."/>
        </authorList>
    </citation>
    <scope>NUCLEOTIDE SEQUENCE</scope>
    <source>
        <strain evidence="11">GVMAG-M-3300023179-116</strain>
    </source>
</reference>
<accession>A0A6C0E596</accession>
<evidence type="ECO:0000313" key="11">
    <source>
        <dbReference type="EMBL" id="QHT23623.1"/>
    </source>
</evidence>
<name>A0A6C0E596_9ZZZZ</name>
<keyword evidence="3" id="KW-0378">Hydrolase</keyword>
<dbReference type="Pfam" id="PF00271">
    <property type="entry name" value="Helicase_C"/>
    <property type="match status" value="1"/>
</dbReference>
<dbReference type="GO" id="GO:0005524">
    <property type="term" value="F:ATP binding"/>
    <property type="evidence" value="ECO:0007669"/>
    <property type="project" value="UniProtKB-KW"/>
</dbReference>
<dbReference type="CDD" id="cd18787">
    <property type="entry name" value="SF2_C_DEAD"/>
    <property type="match status" value="1"/>
</dbReference>
<keyword evidence="2" id="KW-0547">Nucleotide-binding</keyword>
<evidence type="ECO:0000259" key="8">
    <source>
        <dbReference type="PROSITE" id="PS51192"/>
    </source>
</evidence>
<keyword evidence="4" id="KW-0347">Helicase</keyword>
<evidence type="ECO:0000256" key="1">
    <source>
        <dbReference type="ARBA" id="ARBA00012552"/>
    </source>
</evidence>
<organism evidence="11">
    <name type="scientific">viral metagenome</name>
    <dbReference type="NCBI Taxonomy" id="1070528"/>
    <lineage>
        <taxon>unclassified sequences</taxon>
        <taxon>metagenomes</taxon>
        <taxon>organismal metagenomes</taxon>
    </lineage>
</organism>
<dbReference type="InterPro" id="IPR014001">
    <property type="entry name" value="Helicase_ATP-bd"/>
</dbReference>
<dbReference type="InterPro" id="IPR000629">
    <property type="entry name" value="RNA-helicase_DEAD-box_CS"/>
</dbReference>
<dbReference type="Gene3D" id="3.40.50.300">
    <property type="entry name" value="P-loop containing nucleotide triphosphate hydrolases"/>
    <property type="match status" value="2"/>
</dbReference>
<comment type="catalytic activity">
    <reaction evidence="7">
        <text>ATP + H2O = ADP + phosphate + H(+)</text>
        <dbReference type="Rhea" id="RHEA:13065"/>
        <dbReference type="ChEBI" id="CHEBI:15377"/>
        <dbReference type="ChEBI" id="CHEBI:15378"/>
        <dbReference type="ChEBI" id="CHEBI:30616"/>
        <dbReference type="ChEBI" id="CHEBI:43474"/>
        <dbReference type="ChEBI" id="CHEBI:456216"/>
        <dbReference type="EC" id="3.6.4.13"/>
    </reaction>
</comment>
<evidence type="ECO:0000256" key="7">
    <source>
        <dbReference type="ARBA" id="ARBA00047984"/>
    </source>
</evidence>
<evidence type="ECO:0000256" key="2">
    <source>
        <dbReference type="ARBA" id="ARBA00022741"/>
    </source>
</evidence>
<feature type="domain" description="Helicase C-terminal" evidence="9">
    <location>
        <begin position="249"/>
        <end position="393"/>
    </location>
</feature>
<evidence type="ECO:0000259" key="10">
    <source>
        <dbReference type="PROSITE" id="PS51195"/>
    </source>
</evidence>
<keyword evidence="6" id="KW-0694">RNA-binding</keyword>
<proteinExistence type="predicted"/>
<sequence length="393" mass="44114">MTEQNNNCESNDSIYEIRSWDELEIPSDLLRGIYGYGFERPSPIQSKSIVPIMKGKDVIAQAQSGTGKTAAFSVGSLSLVDLSKSETQILIMSPTRELTKQISLVISSIGAMMNGLSVYTLVGGTSIDEDANKLKNTPPHVIVGCPGRVYDMIRRGNIKAKNIKLVVLDEADEMLSSGFKEQVYNIFQTFSNDIQVALFSATLPEYINNITSKFMRNPVNIFVKTEALTLEGISQYYVAVDDDKQKYLVMKDLYSYISLSQCIIYCNSIKRVIDLHAAMIEDGFPVCCIHSNMDKSTRDVAFADFRNGKYRVMISSNVTARGIDIQQISVVINFDIPKCVHTYLHRIGRSGRWGRKGVGINFITRRDVSKIKEIEQHYDTQISELPGNFDQLF</sequence>
<dbReference type="GO" id="GO:0003723">
    <property type="term" value="F:RNA binding"/>
    <property type="evidence" value="ECO:0007669"/>
    <property type="project" value="UniProtKB-KW"/>
</dbReference>
<dbReference type="PROSITE" id="PS51192">
    <property type="entry name" value="HELICASE_ATP_BIND_1"/>
    <property type="match status" value="1"/>
</dbReference>
<dbReference type="AlphaFoldDB" id="A0A6C0E596"/>
<dbReference type="SMART" id="SM00487">
    <property type="entry name" value="DEXDc"/>
    <property type="match status" value="1"/>
</dbReference>
<evidence type="ECO:0000256" key="3">
    <source>
        <dbReference type="ARBA" id="ARBA00022801"/>
    </source>
</evidence>
<dbReference type="SUPFAM" id="SSF52540">
    <property type="entry name" value="P-loop containing nucleoside triphosphate hydrolases"/>
    <property type="match status" value="1"/>
</dbReference>
<dbReference type="PANTHER" id="PTHR47958">
    <property type="entry name" value="ATP-DEPENDENT RNA HELICASE DBP3"/>
    <property type="match status" value="1"/>
</dbReference>
<dbReference type="PROSITE" id="PS00039">
    <property type="entry name" value="DEAD_ATP_HELICASE"/>
    <property type="match status" value="1"/>
</dbReference>
<dbReference type="InterPro" id="IPR014014">
    <property type="entry name" value="RNA_helicase_DEAD_Q_motif"/>
</dbReference>